<dbReference type="EMBL" id="CP003355">
    <property type="protein sequence ID" value="AHD06965.1"/>
    <property type="molecule type" value="Genomic_DNA"/>
</dbReference>
<dbReference type="RefSeq" id="WP_024094994.1">
    <property type="nucleotide sequence ID" value="NC_023134.1"/>
</dbReference>
<gene>
    <name evidence="2" type="ORF">ERIC2_c32160</name>
</gene>
<protein>
    <recommendedName>
        <fullName evidence="4">YqzE family protein</fullName>
    </recommendedName>
</protein>
<proteinExistence type="predicted"/>
<evidence type="ECO:0000313" key="3">
    <source>
        <dbReference type="Proteomes" id="UP000029431"/>
    </source>
</evidence>
<dbReference type="InterPro" id="IPR025622">
    <property type="entry name" value="YqzE"/>
</dbReference>
<organism evidence="2 3">
    <name type="scientific">Paenibacillus larvae subsp. larvae DSM 25430</name>
    <dbReference type="NCBI Taxonomy" id="697284"/>
    <lineage>
        <taxon>Bacteria</taxon>
        <taxon>Bacillati</taxon>
        <taxon>Bacillota</taxon>
        <taxon>Bacilli</taxon>
        <taxon>Bacillales</taxon>
        <taxon>Paenibacillaceae</taxon>
        <taxon>Paenibacillus</taxon>
    </lineage>
</organism>
<evidence type="ECO:0000256" key="1">
    <source>
        <dbReference type="SAM" id="MobiDB-lite"/>
    </source>
</evidence>
<evidence type="ECO:0008006" key="4">
    <source>
        <dbReference type="Google" id="ProtNLM"/>
    </source>
</evidence>
<feature type="region of interest" description="Disordered" evidence="1">
    <location>
        <begin position="60"/>
        <end position="83"/>
    </location>
</feature>
<keyword evidence="3" id="KW-1185">Reference proteome</keyword>
<dbReference type="KEGG" id="plv:ERIC2_c32160"/>
<dbReference type="eggNOG" id="ENOG5033ENU">
    <property type="taxonomic scope" value="Bacteria"/>
</dbReference>
<dbReference type="AlphaFoldDB" id="V9WB67"/>
<dbReference type="Proteomes" id="UP000029431">
    <property type="component" value="Chromosome"/>
</dbReference>
<feature type="compositionally biased region" description="Basic residues" evidence="1">
    <location>
        <begin position="60"/>
        <end position="75"/>
    </location>
</feature>
<dbReference type="HOGENOM" id="CLU_195274_0_0_9"/>
<name>V9WB67_9BACL</name>
<accession>V9WB67</accession>
<sequence length="83" mass="10065">MAVKGDDLVKYITERVITYIDTSRELRKEKRKQQKAQKEPWTTRWFGLLPLSISLWNRNRKDKRSRRVSRRHSTKHSLPSNKE</sequence>
<evidence type="ECO:0000313" key="2">
    <source>
        <dbReference type="EMBL" id="AHD06965.1"/>
    </source>
</evidence>
<reference evidence="2 3" key="1">
    <citation type="journal article" date="2014" name="PLoS ONE">
        <title>How to Kill the Honey Bee Larva: Genomic Potential and Virulence Mechanisms of Paenibacillus larvae.</title>
        <authorList>
            <person name="Djukic M."/>
            <person name="Brzuszkiewicz E."/>
            <person name="Funfhaus A."/>
            <person name="Voss J."/>
            <person name="Gollnow K."/>
            <person name="Poppinga L."/>
            <person name="Liesegang H."/>
            <person name="Garcia-Gonzalez E."/>
            <person name="Genersch E."/>
            <person name="Daniel R."/>
        </authorList>
    </citation>
    <scope>NUCLEOTIDE SEQUENCE [LARGE SCALE GENOMIC DNA]</scope>
    <source>
        <strain evidence="2 3">DSM 25430</strain>
    </source>
</reference>
<dbReference type="Pfam" id="PF14038">
    <property type="entry name" value="YqzE"/>
    <property type="match status" value="1"/>
</dbReference>